<gene>
    <name evidence="2" type="ORF">VTL71DRAFT_7161</name>
</gene>
<evidence type="ECO:0000256" key="1">
    <source>
        <dbReference type="SAM" id="SignalP"/>
    </source>
</evidence>
<dbReference type="Proteomes" id="UP001595075">
    <property type="component" value="Unassembled WGS sequence"/>
</dbReference>
<keyword evidence="3" id="KW-1185">Reference proteome</keyword>
<keyword evidence="1" id="KW-0732">Signal</keyword>
<name>A0ABR4BVW9_9HELO</name>
<dbReference type="EMBL" id="JAZHXI010000018">
    <property type="protein sequence ID" value="KAL2061783.1"/>
    <property type="molecule type" value="Genomic_DNA"/>
</dbReference>
<comment type="caution">
    <text evidence="2">The sequence shown here is derived from an EMBL/GenBank/DDBJ whole genome shotgun (WGS) entry which is preliminary data.</text>
</comment>
<sequence>MWFSFIVILLSSFSSANPLILNTLERRTETGSGCTFCTPGPWTTSVACNSYEYFAVASSMKNPPDTITFNATSFCSEFLRPLITQLSVVTVTSPITTSTSVDISLVYLTPLATKTSPILTATASYSQSAAMTTASPESNPALAVKKRNFTVPEYLEPWYFYGRLDPGCSCIITSASPSMLVSATETSTLYEYTVLYHYNREGHKTATRYWN</sequence>
<proteinExistence type="predicted"/>
<feature type="chain" id="PRO_5047522884" evidence="1">
    <location>
        <begin position="17"/>
        <end position="211"/>
    </location>
</feature>
<protein>
    <submittedName>
        <fullName evidence="2">Uncharacterized protein</fullName>
    </submittedName>
</protein>
<organism evidence="2 3">
    <name type="scientific">Oculimacula yallundae</name>
    <dbReference type="NCBI Taxonomy" id="86028"/>
    <lineage>
        <taxon>Eukaryota</taxon>
        <taxon>Fungi</taxon>
        <taxon>Dikarya</taxon>
        <taxon>Ascomycota</taxon>
        <taxon>Pezizomycotina</taxon>
        <taxon>Leotiomycetes</taxon>
        <taxon>Helotiales</taxon>
        <taxon>Ploettnerulaceae</taxon>
        <taxon>Oculimacula</taxon>
    </lineage>
</organism>
<accession>A0ABR4BVW9</accession>
<evidence type="ECO:0000313" key="3">
    <source>
        <dbReference type="Proteomes" id="UP001595075"/>
    </source>
</evidence>
<feature type="signal peptide" evidence="1">
    <location>
        <begin position="1"/>
        <end position="16"/>
    </location>
</feature>
<reference evidence="2 3" key="1">
    <citation type="journal article" date="2024" name="Commun. Biol.">
        <title>Comparative genomic analysis of thermophilic fungi reveals convergent evolutionary adaptations and gene losses.</title>
        <authorList>
            <person name="Steindorff A.S."/>
            <person name="Aguilar-Pontes M.V."/>
            <person name="Robinson A.J."/>
            <person name="Andreopoulos B."/>
            <person name="LaButti K."/>
            <person name="Kuo A."/>
            <person name="Mondo S."/>
            <person name="Riley R."/>
            <person name="Otillar R."/>
            <person name="Haridas S."/>
            <person name="Lipzen A."/>
            <person name="Grimwood J."/>
            <person name="Schmutz J."/>
            <person name="Clum A."/>
            <person name="Reid I.D."/>
            <person name="Moisan M.C."/>
            <person name="Butler G."/>
            <person name="Nguyen T.T.M."/>
            <person name="Dewar K."/>
            <person name="Conant G."/>
            <person name="Drula E."/>
            <person name="Henrissat B."/>
            <person name="Hansel C."/>
            <person name="Singer S."/>
            <person name="Hutchinson M.I."/>
            <person name="de Vries R.P."/>
            <person name="Natvig D.O."/>
            <person name="Powell A.J."/>
            <person name="Tsang A."/>
            <person name="Grigoriev I.V."/>
        </authorList>
    </citation>
    <scope>NUCLEOTIDE SEQUENCE [LARGE SCALE GENOMIC DNA]</scope>
    <source>
        <strain evidence="2 3">CBS 494.80</strain>
    </source>
</reference>
<evidence type="ECO:0000313" key="2">
    <source>
        <dbReference type="EMBL" id="KAL2061783.1"/>
    </source>
</evidence>